<feature type="region of interest" description="Disordered" evidence="1">
    <location>
        <begin position="110"/>
        <end position="143"/>
    </location>
</feature>
<evidence type="ECO:0000256" key="1">
    <source>
        <dbReference type="SAM" id="MobiDB-lite"/>
    </source>
</evidence>
<proteinExistence type="predicted"/>
<name>A0AAD6V0X9_9AGAR</name>
<reference evidence="2" key="1">
    <citation type="submission" date="2023-03" db="EMBL/GenBank/DDBJ databases">
        <title>Massive genome expansion in bonnet fungi (Mycena s.s.) driven by repeated elements and novel gene families across ecological guilds.</title>
        <authorList>
            <consortium name="Lawrence Berkeley National Laboratory"/>
            <person name="Harder C.B."/>
            <person name="Miyauchi S."/>
            <person name="Viragh M."/>
            <person name="Kuo A."/>
            <person name="Thoen E."/>
            <person name="Andreopoulos B."/>
            <person name="Lu D."/>
            <person name="Skrede I."/>
            <person name="Drula E."/>
            <person name="Henrissat B."/>
            <person name="Morin E."/>
            <person name="Kohler A."/>
            <person name="Barry K."/>
            <person name="LaButti K."/>
            <person name="Morin E."/>
            <person name="Salamov A."/>
            <person name="Lipzen A."/>
            <person name="Mereny Z."/>
            <person name="Hegedus B."/>
            <person name="Baldrian P."/>
            <person name="Stursova M."/>
            <person name="Weitz H."/>
            <person name="Taylor A."/>
            <person name="Grigoriev I.V."/>
            <person name="Nagy L.G."/>
            <person name="Martin F."/>
            <person name="Kauserud H."/>
        </authorList>
    </citation>
    <scope>NUCLEOTIDE SEQUENCE</scope>
    <source>
        <strain evidence="2">9144</strain>
    </source>
</reference>
<accession>A0AAD6V0X9</accession>
<feature type="region of interest" description="Disordered" evidence="1">
    <location>
        <begin position="69"/>
        <end position="90"/>
    </location>
</feature>
<organism evidence="2 3">
    <name type="scientific">Mycena pura</name>
    <dbReference type="NCBI Taxonomy" id="153505"/>
    <lineage>
        <taxon>Eukaryota</taxon>
        <taxon>Fungi</taxon>
        <taxon>Dikarya</taxon>
        <taxon>Basidiomycota</taxon>
        <taxon>Agaricomycotina</taxon>
        <taxon>Agaricomycetes</taxon>
        <taxon>Agaricomycetidae</taxon>
        <taxon>Agaricales</taxon>
        <taxon>Marasmiineae</taxon>
        <taxon>Mycenaceae</taxon>
        <taxon>Mycena</taxon>
    </lineage>
</organism>
<evidence type="ECO:0000313" key="3">
    <source>
        <dbReference type="Proteomes" id="UP001219525"/>
    </source>
</evidence>
<protein>
    <submittedName>
        <fullName evidence="2">Uncharacterized protein</fullName>
    </submittedName>
</protein>
<comment type="caution">
    <text evidence="2">The sequence shown here is derived from an EMBL/GenBank/DDBJ whole genome shotgun (WGS) entry which is preliminary data.</text>
</comment>
<sequence>MIGELSEGRELSDARIDQPYWSPAAFIKGIVFPAPVSASSEQSKRSSIASAKSTCHFISDVAVKTRLHQHQNKETWEGQTRRGGKGWGRVKSQRDSIAWVAIGPLKVGGAESGQIRPRGSVGLSRESGQPGTRRPTSDPQSGQDRYIVWPKRWLGQNSLLCIPREVGRPAGMTGCPNCQPNIGQLSYAVVWTYQQQAFRHIHQDAALIGVSMFAHLTSGVILVRAADMLKKTAALFIELSKEKAALNPDKFCAFGPHEISIRTKFFDPRGQRIRTKFLKTDFQNPTSPPTFRGPVAIRVAPDVIGHVPQSNPIKISASDLSVRSCGPILPASAASEVPYNSGNETKNPSLPISHGAPLPLPLHSSPIPLPVGRPAETAAVLDASTFADVPKIITEASYNLTLDLDPLSALTNPPDNEDEQDEHDEDLLVDSPTLTRLDPEDVDLDLDDNRMLDPKPDSGSEYGSANEANIQRSGSESD</sequence>
<dbReference type="Proteomes" id="UP001219525">
    <property type="component" value="Unassembled WGS sequence"/>
</dbReference>
<feature type="region of interest" description="Disordered" evidence="1">
    <location>
        <begin position="409"/>
        <end position="478"/>
    </location>
</feature>
<dbReference type="EMBL" id="JARJCW010000081">
    <property type="protein sequence ID" value="KAJ7196752.1"/>
    <property type="molecule type" value="Genomic_DNA"/>
</dbReference>
<evidence type="ECO:0000313" key="2">
    <source>
        <dbReference type="EMBL" id="KAJ7196752.1"/>
    </source>
</evidence>
<feature type="compositionally biased region" description="Acidic residues" evidence="1">
    <location>
        <begin position="415"/>
        <end position="428"/>
    </location>
</feature>
<dbReference type="AlphaFoldDB" id="A0AAD6V0X9"/>
<gene>
    <name evidence="2" type="ORF">GGX14DRAFT_402976</name>
</gene>
<feature type="compositionally biased region" description="Basic and acidic residues" evidence="1">
    <location>
        <begin position="447"/>
        <end position="458"/>
    </location>
</feature>
<keyword evidence="3" id="KW-1185">Reference proteome</keyword>
<feature type="compositionally biased region" description="Basic and acidic residues" evidence="1">
    <location>
        <begin position="71"/>
        <end position="80"/>
    </location>
</feature>
<feature type="compositionally biased region" description="Polar residues" evidence="1">
    <location>
        <begin position="461"/>
        <end position="478"/>
    </location>
</feature>